<protein>
    <submittedName>
        <fullName evidence="2">Uncharacterized protein</fullName>
    </submittedName>
</protein>
<feature type="compositionally biased region" description="Acidic residues" evidence="1">
    <location>
        <begin position="1"/>
        <end position="10"/>
    </location>
</feature>
<organism evidence="2 3">
    <name type="scientific">Cyclostephanos tholiformis</name>
    <dbReference type="NCBI Taxonomy" id="382380"/>
    <lineage>
        <taxon>Eukaryota</taxon>
        <taxon>Sar</taxon>
        <taxon>Stramenopiles</taxon>
        <taxon>Ochrophyta</taxon>
        <taxon>Bacillariophyta</taxon>
        <taxon>Coscinodiscophyceae</taxon>
        <taxon>Thalassiosirophycidae</taxon>
        <taxon>Stephanodiscales</taxon>
        <taxon>Stephanodiscaceae</taxon>
        <taxon>Cyclostephanos</taxon>
    </lineage>
</organism>
<feature type="compositionally biased region" description="Basic and acidic residues" evidence="1">
    <location>
        <begin position="258"/>
        <end position="268"/>
    </location>
</feature>
<evidence type="ECO:0000313" key="2">
    <source>
        <dbReference type="EMBL" id="KAL3806585.1"/>
    </source>
</evidence>
<sequence length="495" mass="54415">MSEIDDEEIGNESPNDSGEKSRWDIFAVSKGGVDSCLVLEKREITDGRDIDLDHSKLARLTLAMAMIGNGGGSMSSIIRERHGVILRMTTPGIGGGVVNKRGGGNGRDGCGRTFLTRDHRVDGMREFFHMLEGRYGNLSDLFDRGPSGETIVSSTSYGDGILRTEDLARLFRHEATALHVPNFYHRGSASRLGEELIRESSSCSSPSWRGGRNWKVSTSRGLESSDVYTLGEHMPYNVAVASSASAIAAGRDIDDDDGGRRGGGSRDDHDDDDGYSSTDDYFEGVRRELRIRRLRWGYNDAYDDDEVDIEYPGGGGDDGTDRYRLWPLDKLRLELDEAWPGGAGLAREDERAGRKGGNVLSRPFGGGLPRIMRGPTRWKRGFVHVDELGPLNPESGLFTANIYLTMPNRRSLPFEGISSSSSSGASAPPPSDSGALYIWPLGVRTRWDWYRNAVTLSSLTAQDPEMQLNLHRVLGKPNVIRPKPGDLVLFCAQRV</sequence>
<dbReference type="Proteomes" id="UP001530377">
    <property type="component" value="Unassembled WGS sequence"/>
</dbReference>
<keyword evidence="3" id="KW-1185">Reference proteome</keyword>
<feature type="region of interest" description="Disordered" evidence="1">
    <location>
        <begin position="250"/>
        <end position="279"/>
    </location>
</feature>
<dbReference type="AlphaFoldDB" id="A0ABD3R1J3"/>
<accession>A0ABD3R1J3</accession>
<evidence type="ECO:0000256" key="1">
    <source>
        <dbReference type="SAM" id="MobiDB-lite"/>
    </source>
</evidence>
<comment type="caution">
    <text evidence="2">The sequence shown here is derived from an EMBL/GenBank/DDBJ whole genome shotgun (WGS) entry which is preliminary data.</text>
</comment>
<feature type="region of interest" description="Disordered" evidence="1">
    <location>
        <begin position="1"/>
        <end position="22"/>
    </location>
</feature>
<gene>
    <name evidence="2" type="ORF">ACHAXA_002242</name>
</gene>
<reference evidence="2 3" key="1">
    <citation type="submission" date="2024-10" db="EMBL/GenBank/DDBJ databases">
        <title>Updated reference genomes for cyclostephanoid diatoms.</title>
        <authorList>
            <person name="Roberts W.R."/>
            <person name="Alverson A.J."/>
        </authorList>
    </citation>
    <scope>NUCLEOTIDE SEQUENCE [LARGE SCALE GENOMIC DNA]</scope>
    <source>
        <strain evidence="2 3">AJA228-03</strain>
    </source>
</reference>
<name>A0ABD3R1J3_9STRA</name>
<dbReference type="EMBL" id="JALLPB020000776">
    <property type="protein sequence ID" value="KAL3806585.1"/>
    <property type="molecule type" value="Genomic_DNA"/>
</dbReference>
<proteinExistence type="predicted"/>
<evidence type="ECO:0000313" key="3">
    <source>
        <dbReference type="Proteomes" id="UP001530377"/>
    </source>
</evidence>